<evidence type="ECO:0000313" key="7">
    <source>
        <dbReference type="Proteomes" id="UP000320390"/>
    </source>
</evidence>
<sequence length="166" mass="17174">MGKKKRQPGGTPATAKLDALGLEYLVLTYDPEALEDLGSLGESVAHALGVDPPRMFKTLITLVDGAPTCAIVPTSSELSLKALARAAGGKRAEMAAPADAEKWTGYVTGGISPIGQARSMRRLVDASAEDHEKVVVSAGKRGLQIELPVAALLRASNATTAPLCTP</sequence>
<dbReference type="Gene3D" id="3.90.960.10">
    <property type="entry name" value="YbaK/aminoacyl-tRNA synthetase-associated domain"/>
    <property type="match status" value="1"/>
</dbReference>
<dbReference type="EC" id="4.2.-.-" evidence="4"/>
<evidence type="ECO:0000256" key="1">
    <source>
        <dbReference type="ARBA" id="ARBA00009798"/>
    </source>
</evidence>
<keyword evidence="7" id="KW-1185">Reference proteome</keyword>
<dbReference type="EMBL" id="CP036434">
    <property type="protein sequence ID" value="QDV08802.1"/>
    <property type="molecule type" value="Genomic_DNA"/>
</dbReference>
<dbReference type="GO" id="GO:0006412">
    <property type="term" value="P:translation"/>
    <property type="evidence" value="ECO:0007669"/>
    <property type="project" value="UniProtKB-KW"/>
</dbReference>
<accession>A0A518EXI3</accession>
<comment type="similarity">
    <text evidence="1 4">Belongs to the prolyl-tRNA editing family. YbaK/EbsC subfamily.</text>
</comment>
<evidence type="ECO:0000313" key="6">
    <source>
        <dbReference type="EMBL" id="QDV08802.1"/>
    </source>
</evidence>
<keyword evidence="2 4" id="KW-0648">Protein biosynthesis</keyword>
<dbReference type="AlphaFoldDB" id="A0A518EXI3"/>
<gene>
    <name evidence="6" type="primary">ybaK</name>
    <name evidence="6" type="ORF">Poly30_43570</name>
</gene>
<keyword evidence="3 4" id="KW-0456">Lyase</keyword>
<dbReference type="Proteomes" id="UP000320390">
    <property type="component" value="Chromosome"/>
</dbReference>
<dbReference type="CDD" id="cd00002">
    <property type="entry name" value="YbaK_deacylase"/>
    <property type="match status" value="1"/>
</dbReference>
<dbReference type="PANTHER" id="PTHR30411">
    <property type="entry name" value="CYTOPLASMIC PROTEIN"/>
    <property type="match status" value="1"/>
</dbReference>
<evidence type="ECO:0000259" key="5">
    <source>
        <dbReference type="Pfam" id="PF04073"/>
    </source>
</evidence>
<dbReference type="SUPFAM" id="SSF55826">
    <property type="entry name" value="YbaK/ProRS associated domain"/>
    <property type="match status" value="1"/>
</dbReference>
<feature type="domain" description="YbaK/aminoacyl-tRNA synthetase-associated" evidence="5">
    <location>
        <begin position="42"/>
        <end position="154"/>
    </location>
</feature>
<dbReference type="GO" id="GO:0016829">
    <property type="term" value="F:lyase activity"/>
    <property type="evidence" value="ECO:0007669"/>
    <property type="project" value="UniProtKB-KW"/>
</dbReference>
<reference evidence="6 7" key="1">
    <citation type="submission" date="2019-02" db="EMBL/GenBank/DDBJ databases">
        <title>Deep-cultivation of Planctomycetes and their phenomic and genomic characterization uncovers novel biology.</title>
        <authorList>
            <person name="Wiegand S."/>
            <person name="Jogler M."/>
            <person name="Boedeker C."/>
            <person name="Pinto D."/>
            <person name="Vollmers J."/>
            <person name="Rivas-Marin E."/>
            <person name="Kohn T."/>
            <person name="Peeters S.H."/>
            <person name="Heuer A."/>
            <person name="Rast P."/>
            <person name="Oberbeckmann S."/>
            <person name="Bunk B."/>
            <person name="Jeske O."/>
            <person name="Meyerdierks A."/>
            <person name="Storesund J.E."/>
            <person name="Kallscheuer N."/>
            <person name="Luecker S."/>
            <person name="Lage O.M."/>
            <person name="Pohl T."/>
            <person name="Merkel B.J."/>
            <person name="Hornburger P."/>
            <person name="Mueller R.-W."/>
            <person name="Bruemmer F."/>
            <person name="Labrenz M."/>
            <person name="Spormann A.M."/>
            <person name="Op den Camp H."/>
            <person name="Overmann J."/>
            <person name="Amann R."/>
            <person name="Jetten M.S.M."/>
            <person name="Mascher T."/>
            <person name="Medema M.H."/>
            <person name="Devos D.P."/>
            <person name="Kaster A.-K."/>
            <person name="Ovreas L."/>
            <person name="Rohde M."/>
            <person name="Galperin M.Y."/>
            <person name="Jogler C."/>
        </authorList>
    </citation>
    <scope>NUCLEOTIDE SEQUENCE [LARGE SCALE GENOMIC DNA]</scope>
    <source>
        <strain evidence="6 7">Poly30</strain>
    </source>
</reference>
<dbReference type="PIRSF" id="PIRSF006181">
    <property type="entry name" value="EbsC_YbaK"/>
    <property type="match status" value="1"/>
</dbReference>
<dbReference type="Pfam" id="PF04073">
    <property type="entry name" value="tRNA_edit"/>
    <property type="match status" value="1"/>
</dbReference>
<proteinExistence type="inferred from homology"/>
<dbReference type="GO" id="GO:0002161">
    <property type="term" value="F:aminoacyl-tRNA deacylase activity"/>
    <property type="evidence" value="ECO:0007669"/>
    <property type="project" value="InterPro"/>
</dbReference>
<organism evidence="6 7">
    <name type="scientific">Saltatorellus ferox</name>
    <dbReference type="NCBI Taxonomy" id="2528018"/>
    <lineage>
        <taxon>Bacteria</taxon>
        <taxon>Pseudomonadati</taxon>
        <taxon>Planctomycetota</taxon>
        <taxon>Planctomycetia</taxon>
        <taxon>Planctomycetia incertae sedis</taxon>
        <taxon>Saltatorellus</taxon>
    </lineage>
</organism>
<dbReference type="InterPro" id="IPR004369">
    <property type="entry name" value="Prolyl-tRNA_editing_YbaK/EbsC"/>
</dbReference>
<dbReference type="InterPro" id="IPR007214">
    <property type="entry name" value="YbaK/aa-tRNA-synth-assoc-dom"/>
</dbReference>
<name>A0A518EXI3_9BACT</name>
<protein>
    <recommendedName>
        <fullName evidence="4">Cys-tRNA(Pro)/Cys-tRNA(Cys) deacylase</fullName>
        <ecNumber evidence="4">4.2.-.-</ecNumber>
    </recommendedName>
</protein>
<dbReference type="OrthoDB" id="9809296at2"/>
<dbReference type="RefSeq" id="WP_145202087.1">
    <property type="nucleotide sequence ID" value="NZ_CP036434.1"/>
</dbReference>
<dbReference type="InterPro" id="IPR036754">
    <property type="entry name" value="YbaK/aa-tRNA-synt-asso_dom_sf"/>
</dbReference>
<evidence type="ECO:0000256" key="4">
    <source>
        <dbReference type="PIRNR" id="PIRNR006181"/>
    </source>
</evidence>
<evidence type="ECO:0000256" key="2">
    <source>
        <dbReference type="ARBA" id="ARBA00022917"/>
    </source>
</evidence>
<dbReference type="PANTHER" id="PTHR30411:SF0">
    <property type="entry name" value="CYS-TRNA(PRO)_CYS-TRNA(CYS) DEACYLASE YBAK"/>
    <property type="match status" value="1"/>
</dbReference>
<evidence type="ECO:0000256" key="3">
    <source>
        <dbReference type="ARBA" id="ARBA00023239"/>
    </source>
</evidence>